<sequence>MSKRIIEVIDYQPEWRFEFATEKECISSVLTAANIYAIHHIGSTSVKGLCAKPIIDILLEVNSLDTLDSESAKMASLGYLAKGEFGIKGRRYFQKGGIQRTHQVHAFLADSPEVKRHIAFRDYLRAFPDVAFKYGEIKKAGALMCNNDIDVYIDYKNSFIKEHEAKALRWKSASKNHQYSD</sequence>
<dbReference type="InterPro" id="IPR007344">
    <property type="entry name" value="GrpB/CoaE"/>
</dbReference>
<dbReference type="InterPro" id="IPR043519">
    <property type="entry name" value="NT_sf"/>
</dbReference>
<dbReference type="PANTHER" id="PTHR34822:SF1">
    <property type="entry name" value="GRPB FAMILY PROTEIN"/>
    <property type="match status" value="1"/>
</dbReference>
<accession>A0A7X4LK55</accession>
<proteinExistence type="predicted"/>
<dbReference type="Pfam" id="PF04229">
    <property type="entry name" value="GrpB"/>
    <property type="match status" value="1"/>
</dbReference>
<comment type="caution">
    <text evidence="1">The sequence shown here is derived from an EMBL/GenBank/DDBJ whole genome shotgun (WGS) entry which is preliminary data.</text>
</comment>
<keyword evidence="2" id="KW-1185">Reference proteome</keyword>
<dbReference type="PANTHER" id="PTHR34822">
    <property type="entry name" value="GRPB DOMAIN PROTEIN (AFU_ORTHOLOGUE AFUA_1G01530)"/>
    <property type="match status" value="1"/>
</dbReference>
<evidence type="ECO:0000313" key="2">
    <source>
        <dbReference type="Proteomes" id="UP000462621"/>
    </source>
</evidence>
<dbReference type="SUPFAM" id="SSF81301">
    <property type="entry name" value="Nucleotidyltransferase"/>
    <property type="match status" value="1"/>
</dbReference>
<dbReference type="EMBL" id="WEKT01000009">
    <property type="protein sequence ID" value="MZI93061.1"/>
    <property type="molecule type" value="Genomic_DNA"/>
</dbReference>
<organism evidence="1 2">
    <name type="scientific">Vibrio eleionomae</name>
    <dbReference type="NCBI Taxonomy" id="2653505"/>
    <lineage>
        <taxon>Bacteria</taxon>
        <taxon>Pseudomonadati</taxon>
        <taxon>Pseudomonadota</taxon>
        <taxon>Gammaproteobacteria</taxon>
        <taxon>Vibrionales</taxon>
        <taxon>Vibrionaceae</taxon>
        <taxon>Vibrio</taxon>
    </lineage>
</organism>
<reference evidence="1 2" key="1">
    <citation type="submission" date="2019-10" db="EMBL/GenBank/DDBJ databases">
        <title>Vibrio sp. nov. isolated from a shrimp pond.</title>
        <authorList>
            <person name="Gomez-Gil B."/>
            <person name="Enciso-Ibarra J."/>
            <person name="Enciso-Ibarra K."/>
            <person name="Bolan-Mejia C."/>
        </authorList>
    </citation>
    <scope>NUCLEOTIDE SEQUENCE [LARGE SCALE GENOMIC DNA]</scope>
    <source>
        <strain evidence="1 2">CAIM 722</strain>
    </source>
</reference>
<dbReference type="AlphaFoldDB" id="A0A7X4LK55"/>
<dbReference type="RefSeq" id="WP_161154358.1">
    <property type="nucleotide sequence ID" value="NZ_WEKT01000009.1"/>
</dbReference>
<evidence type="ECO:0000313" key="1">
    <source>
        <dbReference type="EMBL" id="MZI93061.1"/>
    </source>
</evidence>
<name>A0A7X4LK55_9VIBR</name>
<gene>
    <name evidence="1" type="ORF">F9817_07595</name>
</gene>
<dbReference type="Proteomes" id="UP000462621">
    <property type="component" value="Unassembled WGS sequence"/>
</dbReference>
<dbReference type="Gene3D" id="3.30.460.10">
    <property type="entry name" value="Beta Polymerase, domain 2"/>
    <property type="match status" value="1"/>
</dbReference>
<protein>
    <submittedName>
        <fullName evidence="1">GrpB family protein</fullName>
    </submittedName>
</protein>